<feature type="compositionally biased region" description="Polar residues" evidence="7">
    <location>
        <begin position="542"/>
        <end position="551"/>
    </location>
</feature>
<dbReference type="PANTHER" id="PTHR47958">
    <property type="entry name" value="ATP-DEPENDENT RNA HELICASE DBP3"/>
    <property type="match status" value="1"/>
</dbReference>
<dbReference type="PROSITE" id="PS51194">
    <property type="entry name" value="HELICASE_CTER"/>
    <property type="match status" value="1"/>
</dbReference>
<feature type="compositionally biased region" description="Gly residues" evidence="7">
    <location>
        <begin position="438"/>
        <end position="453"/>
    </location>
</feature>
<dbReference type="InterPro" id="IPR014014">
    <property type="entry name" value="RNA_helicase_DEAD_Q_motif"/>
</dbReference>
<comment type="caution">
    <text evidence="11">The sequence shown here is derived from an EMBL/GenBank/DDBJ whole genome shotgun (WGS) entry which is preliminary data.</text>
</comment>
<keyword evidence="4" id="KW-0347">Helicase</keyword>
<evidence type="ECO:0000256" key="3">
    <source>
        <dbReference type="ARBA" id="ARBA00022801"/>
    </source>
</evidence>
<dbReference type="SMART" id="SM00490">
    <property type="entry name" value="HELICc"/>
    <property type="match status" value="1"/>
</dbReference>
<dbReference type="GO" id="GO:0003676">
    <property type="term" value="F:nucleic acid binding"/>
    <property type="evidence" value="ECO:0007669"/>
    <property type="project" value="InterPro"/>
</dbReference>
<dbReference type="PROSITE" id="PS51195">
    <property type="entry name" value="Q_MOTIF"/>
    <property type="match status" value="1"/>
</dbReference>
<feature type="region of interest" description="Disordered" evidence="7">
    <location>
        <begin position="356"/>
        <end position="608"/>
    </location>
</feature>
<evidence type="ECO:0000313" key="12">
    <source>
        <dbReference type="Proteomes" id="UP000659654"/>
    </source>
</evidence>
<dbReference type="Pfam" id="PF00271">
    <property type="entry name" value="Helicase_C"/>
    <property type="match status" value="1"/>
</dbReference>
<dbReference type="PROSITE" id="PS00039">
    <property type="entry name" value="DEAD_ATP_HELICASE"/>
    <property type="match status" value="1"/>
</dbReference>
<evidence type="ECO:0000256" key="2">
    <source>
        <dbReference type="ARBA" id="ARBA00022741"/>
    </source>
</evidence>
<proteinExistence type="predicted"/>
<dbReference type="InterPro" id="IPR027417">
    <property type="entry name" value="P-loop_NTPase"/>
</dbReference>
<dbReference type="AlphaFoldDB" id="A0A7I8XPY8"/>
<keyword evidence="5" id="KW-0067">ATP-binding</keyword>
<feature type="region of interest" description="Disordered" evidence="7">
    <location>
        <begin position="267"/>
        <end position="334"/>
    </location>
</feature>
<protein>
    <recommendedName>
        <fullName evidence="1">RNA helicase</fullName>
        <ecNumber evidence="1">3.6.4.13</ecNumber>
    </recommendedName>
</protein>
<dbReference type="Proteomes" id="UP000582659">
    <property type="component" value="Unassembled WGS sequence"/>
</dbReference>
<accession>A0A7I8XPY8</accession>
<evidence type="ECO:0000259" key="10">
    <source>
        <dbReference type="PROSITE" id="PS51195"/>
    </source>
</evidence>
<keyword evidence="3" id="KW-0378">Hydrolase</keyword>
<dbReference type="InterPro" id="IPR014001">
    <property type="entry name" value="Helicase_ATP-bd"/>
</dbReference>
<reference evidence="11" key="1">
    <citation type="submission" date="2020-09" db="EMBL/GenBank/DDBJ databases">
        <authorList>
            <person name="Kikuchi T."/>
        </authorList>
    </citation>
    <scope>NUCLEOTIDE SEQUENCE</scope>
    <source>
        <strain evidence="11">Ka4C1</strain>
    </source>
</reference>
<keyword evidence="2" id="KW-0547">Nucleotide-binding</keyword>
<dbReference type="GO" id="GO:0005524">
    <property type="term" value="F:ATP binding"/>
    <property type="evidence" value="ECO:0007669"/>
    <property type="project" value="UniProtKB-KW"/>
</dbReference>
<dbReference type="EMBL" id="CAJFDI010000005">
    <property type="protein sequence ID" value="CAD5233199.1"/>
    <property type="molecule type" value="Genomic_DNA"/>
</dbReference>
<evidence type="ECO:0000256" key="7">
    <source>
        <dbReference type="SAM" id="MobiDB-lite"/>
    </source>
</evidence>
<feature type="short sequence motif" description="Q motif" evidence="6">
    <location>
        <begin position="654"/>
        <end position="682"/>
    </location>
</feature>
<dbReference type="Proteomes" id="UP000659654">
    <property type="component" value="Unassembled WGS sequence"/>
</dbReference>
<organism evidence="11 12">
    <name type="scientific">Bursaphelenchus xylophilus</name>
    <name type="common">Pinewood nematode worm</name>
    <name type="synonym">Aphelenchoides xylophilus</name>
    <dbReference type="NCBI Taxonomy" id="6326"/>
    <lineage>
        <taxon>Eukaryota</taxon>
        <taxon>Metazoa</taxon>
        <taxon>Ecdysozoa</taxon>
        <taxon>Nematoda</taxon>
        <taxon>Chromadorea</taxon>
        <taxon>Rhabditida</taxon>
        <taxon>Tylenchina</taxon>
        <taxon>Tylenchomorpha</taxon>
        <taxon>Aphelenchoidea</taxon>
        <taxon>Aphelenchoididae</taxon>
        <taxon>Bursaphelenchus</taxon>
    </lineage>
</organism>
<dbReference type="EMBL" id="CAJFCV020000005">
    <property type="protein sequence ID" value="CAG9126853.1"/>
    <property type="molecule type" value="Genomic_DNA"/>
</dbReference>
<dbReference type="EC" id="3.6.4.13" evidence="1"/>
<keyword evidence="12" id="KW-1185">Reference proteome</keyword>
<feature type="compositionally biased region" description="Basic and acidic residues" evidence="7">
    <location>
        <begin position="301"/>
        <end position="311"/>
    </location>
</feature>
<feature type="compositionally biased region" description="Gly residues" evidence="7">
    <location>
        <begin position="312"/>
        <end position="334"/>
    </location>
</feature>
<feature type="compositionally biased region" description="Gly residues" evidence="7">
    <location>
        <begin position="466"/>
        <end position="485"/>
    </location>
</feature>
<dbReference type="InterPro" id="IPR000629">
    <property type="entry name" value="RNA-helicase_DEAD-box_CS"/>
</dbReference>
<evidence type="ECO:0000256" key="5">
    <source>
        <dbReference type="ARBA" id="ARBA00022840"/>
    </source>
</evidence>
<feature type="compositionally biased region" description="Gly residues" evidence="7">
    <location>
        <begin position="356"/>
        <end position="430"/>
    </location>
</feature>
<feature type="domain" description="DEAD-box RNA helicase Q" evidence="10">
    <location>
        <begin position="654"/>
        <end position="682"/>
    </location>
</feature>
<dbReference type="Pfam" id="PF00270">
    <property type="entry name" value="DEAD"/>
    <property type="match status" value="1"/>
</dbReference>
<gene>
    <name evidence="11" type="ORF">BXYJ_LOCUS13290</name>
</gene>
<feature type="region of interest" description="Disordered" evidence="7">
    <location>
        <begin position="1"/>
        <end position="94"/>
    </location>
</feature>
<dbReference type="PROSITE" id="PS51192">
    <property type="entry name" value="HELICASE_ATP_BIND_1"/>
    <property type="match status" value="1"/>
</dbReference>
<dbReference type="OrthoDB" id="196131at2759"/>
<feature type="domain" description="Helicase C-terminal" evidence="9">
    <location>
        <begin position="900"/>
        <end position="1057"/>
    </location>
</feature>
<feature type="compositionally biased region" description="Polar residues" evidence="7">
    <location>
        <begin position="23"/>
        <end position="35"/>
    </location>
</feature>
<evidence type="ECO:0000256" key="1">
    <source>
        <dbReference type="ARBA" id="ARBA00012552"/>
    </source>
</evidence>
<evidence type="ECO:0000259" key="8">
    <source>
        <dbReference type="PROSITE" id="PS51192"/>
    </source>
</evidence>
<dbReference type="GO" id="GO:0016787">
    <property type="term" value="F:hydrolase activity"/>
    <property type="evidence" value="ECO:0007669"/>
    <property type="project" value="UniProtKB-KW"/>
</dbReference>
<feature type="domain" description="Helicase ATP-binding" evidence="8">
    <location>
        <begin position="685"/>
        <end position="868"/>
    </location>
</feature>
<dbReference type="GO" id="GO:0003724">
    <property type="term" value="F:RNA helicase activity"/>
    <property type="evidence" value="ECO:0007669"/>
    <property type="project" value="UniProtKB-EC"/>
</dbReference>
<feature type="compositionally biased region" description="Basic and acidic residues" evidence="7">
    <location>
        <begin position="491"/>
        <end position="506"/>
    </location>
</feature>
<dbReference type="Gene3D" id="3.40.50.300">
    <property type="entry name" value="P-loop containing nucleotide triphosphate hydrolases"/>
    <property type="match status" value="2"/>
</dbReference>
<name>A0A7I8XPY8_BURXY</name>
<dbReference type="CDD" id="cd18787">
    <property type="entry name" value="SF2_C_DEAD"/>
    <property type="match status" value="1"/>
</dbReference>
<evidence type="ECO:0000259" key="9">
    <source>
        <dbReference type="PROSITE" id="PS51194"/>
    </source>
</evidence>
<dbReference type="SUPFAM" id="SSF52540">
    <property type="entry name" value="P-loop containing nucleoside triphosphate hydrolases"/>
    <property type="match status" value="1"/>
</dbReference>
<feature type="compositionally biased region" description="Basic and acidic residues" evidence="7">
    <location>
        <begin position="36"/>
        <end position="45"/>
    </location>
</feature>
<sequence>MNFRGRAGSTRGLLKHLPGTRPEVSSSSRFSTQNFDPDREKEKPADGFGQSSGFSEFDRAPQTRSIPSSKPEEDKKNVTFTKEPATQFGDVGESFNTSRFDTTALIETLPSPVSTFGAGDGFTSKFASGILGKEVGGFEATGARKQEAQPIRSTVPDSGAFGPKNDAFAEEEMALPAKFTESKKNGNGGGFEANLGGFGGQNQGPSGGGFGCDGGGFGGQSQGSHGDAFGGGTKGFAERLAEKEKVVGFGLAEDDSTSGKFECGYTPGFGGERDRGSYNGRGGSQGFGRTEGSQGIGGRGGEGKEFDRESKGFGGGSKGFGGETGGFGGESKGFGGGSKGFGGGSKGFGGGSKGFGGETGGFGGESKGFGGGGKGFGGESKGFGGESKGFGEGSKGFGGESKGFGGGGKGFGGESKGFGGGSKGFGGESKGFGEESKGFGGESKGFGGGGKGFGGERKGFGAESKGFGGGGNGGGGAFGEGGGFGTQNKGFGEDNGGKDAGFEGRPPRHATGANSDFGGRRVGRSGGFGGPPPGNAFGNTNRQQRMQSDGGSSTGFGDQKNDGFGGFGSENKGRFGSGPKMEAGQGLGSGLRPGDMPVGGDDDKDKNHPFVPEERGIDEIFGEDKLVQNSYQHIFEDDEPILVEGLQEPPLIVERWSDVKLNAQLMKNIENCGYVKPRMIQSYAIPLILEGHDLKAQAETGSGKSAAFLIPIVNELAEMGEAKRADRGKNQPLALIIEPTRELAVQLYEQARKLAHGTGVTCCRAYGQFQTTANAQEIFRGCDICVGTPGRLKHFMMDGTLCGSKLKFLVLDEADRLLSEGFPEEIDAILQVKTFRKREDRQNLFFSATFNDEVEGIASSMLKPEKVFVHCKSLVAANHRVQQYFYECAGNDKKDYAVKIIKEILAEYKDKNGPGSPKPRILLFVQYKRTADILAFFLCANEMNALSLNGDRPQQLREQALLEFRQRKCTLLVTTDVCARGIDIKELDYVVNVDLPKDIITYVHRIGRTGRLQKGKAISLFDPSNSNDTELAPDLIKLLKDSGLPPPDFLVSAGDNSVSQFHENSNATGFDAPAETFGAKDDYNF</sequence>
<dbReference type="SMART" id="SM00487">
    <property type="entry name" value="DEXDc"/>
    <property type="match status" value="1"/>
</dbReference>
<dbReference type="InterPro" id="IPR001650">
    <property type="entry name" value="Helicase_C-like"/>
</dbReference>
<dbReference type="InterPro" id="IPR011545">
    <property type="entry name" value="DEAD/DEAH_box_helicase_dom"/>
</dbReference>
<evidence type="ECO:0000256" key="4">
    <source>
        <dbReference type="ARBA" id="ARBA00022806"/>
    </source>
</evidence>
<evidence type="ECO:0000256" key="6">
    <source>
        <dbReference type="PROSITE-ProRule" id="PRU00552"/>
    </source>
</evidence>
<evidence type="ECO:0000313" key="11">
    <source>
        <dbReference type="EMBL" id="CAD5233199.1"/>
    </source>
</evidence>
<dbReference type="GO" id="GO:0043186">
    <property type="term" value="C:P granule"/>
    <property type="evidence" value="ECO:0007669"/>
    <property type="project" value="UniProtKB-ARBA"/>
</dbReference>
<dbReference type="SMR" id="A0A7I8XPY8"/>